<gene>
    <name evidence="5" type="ORF">BTJ39_10880</name>
</gene>
<organism evidence="5 6">
    <name type="scientific">Izhakiella australiensis</name>
    <dbReference type="NCBI Taxonomy" id="1926881"/>
    <lineage>
        <taxon>Bacteria</taxon>
        <taxon>Pseudomonadati</taxon>
        <taxon>Pseudomonadota</taxon>
        <taxon>Gammaproteobacteria</taxon>
        <taxon>Enterobacterales</taxon>
        <taxon>Erwiniaceae</taxon>
        <taxon>Izhakiella</taxon>
    </lineage>
</organism>
<evidence type="ECO:0000256" key="2">
    <source>
        <dbReference type="ARBA" id="ARBA00022741"/>
    </source>
</evidence>
<dbReference type="SMART" id="SM00382">
    <property type="entry name" value="AAA"/>
    <property type="match status" value="1"/>
</dbReference>
<dbReference type="Pfam" id="PF00437">
    <property type="entry name" value="T2SSE"/>
    <property type="match status" value="1"/>
</dbReference>
<evidence type="ECO:0000256" key="3">
    <source>
        <dbReference type="ARBA" id="ARBA00022840"/>
    </source>
</evidence>
<dbReference type="GO" id="GO:0005886">
    <property type="term" value="C:plasma membrane"/>
    <property type="evidence" value="ECO:0007669"/>
    <property type="project" value="TreeGrafter"/>
</dbReference>
<protein>
    <submittedName>
        <fullName evidence="5">Type II secretion system protein GspE</fullName>
    </submittedName>
</protein>
<dbReference type="EMBL" id="MRUL01000006">
    <property type="protein sequence ID" value="OON39934.1"/>
    <property type="molecule type" value="Genomic_DNA"/>
</dbReference>
<dbReference type="InterPro" id="IPR027417">
    <property type="entry name" value="P-loop_NTPase"/>
</dbReference>
<dbReference type="PROSITE" id="PS00662">
    <property type="entry name" value="T2SP_E"/>
    <property type="match status" value="1"/>
</dbReference>
<dbReference type="PANTHER" id="PTHR30258:SF1">
    <property type="entry name" value="PROTEIN TRANSPORT PROTEIN HOFB HOMOLOG"/>
    <property type="match status" value="1"/>
</dbReference>
<dbReference type="Gene3D" id="3.40.50.300">
    <property type="entry name" value="P-loop containing nucleotide triphosphate hydrolases"/>
    <property type="match status" value="1"/>
</dbReference>
<dbReference type="InterPro" id="IPR003593">
    <property type="entry name" value="AAA+_ATPase"/>
</dbReference>
<keyword evidence="2" id="KW-0547">Nucleotide-binding</keyword>
<dbReference type="PANTHER" id="PTHR30258">
    <property type="entry name" value="TYPE II SECRETION SYSTEM PROTEIN GSPE-RELATED"/>
    <property type="match status" value="1"/>
</dbReference>
<evidence type="ECO:0000313" key="5">
    <source>
        <dbReference type="EMBL" id="OON39934.1"/>
    </source>
</evidence>
<dbReference type="Proteomes" id="UP000190667">
    <property type="component" value="Unassembled WGS sequence"/>
</dbReference>
<dbReference type="RefSeq" id="WP_078002714.1">
    <property type="nucleotide sequence ID" value="NZ_MRUL01000006.1"/>
</dbReference>
<keyword evidence="3" id="KW-0067">ATP-binding</keyword>
<evidence type="ECO:0000259" key="4">
    <source>
        <dbReference type="PROSITE" id="PS00662"/>
    </source>
</evidence>
<reference evidence="5 6" key="1">
    <citation type="submission" date="2016-12" db="EMBL/GenBank/DDBJ databases">
        <title>Izhakiella australiana sp. nov. of genus Izhakiella isolated from Australian desert.</title>
        <authorList>
            <person name="Ji M."/>
        </authorList>
    </citation>
    <scope>NUCLEOTIDE SEQUENCE [LARGE SCALE GENOMIC DNA]</scope>
    <source>
        <strain evidence="5 6">D4N98</strain>
    </source>
</reference>
<dbReference type="OrthoDB" id="9804785at2"/>
<dbReference type="CDD" id="cd01129">
    <property type="entry name" value="PulE-GspE-like"/>
    <property type="match status" value="1"/>
</dbReference>
<dbReference type="GO" id="GO:0005524">
    <property type="term" value="F:ATP binding"/>
    <property type="evidence" value="ECO:0007669"/>
    <property type="project" value="UniProtKB-KW"/>
</dbReference>
<sequence length="464" mass="50975">MSIADETMLNTLCQRYQAVLLENSAQRVRVATAGLAQDDLVEALRFACRAKVEVLSWSIEQIAAWRDKSSAGSPTPIAQENLATAAKLDRLLAQALQRRASDIHIEPQADTVRIRLRIDGVLQIASALTQASGSALVARLKVLARLDIAERRVPQDGQFTHHPAEGQNASFRLSTLPTQYGEKAVLRLLHNEDHAHDIDKLGMSASLLTYFQQALKQPQGMILVTGPTGSGKTITLYSALSWLNQPQRNICSVEDPIEIPLQGIMQTQVNNKIGVGFKQVLRALLRQDPDIIMLGEIRDAETATIAVNAAQTGHLVLSTLHTNSTLETLVRLRQMGLPGYLLGPALTLVIAQRLVRRLCPCCRQPADLTDSVPPPLWSGPLQNWRAIGCENCFCGFYGRLALFEVLPITRRLQAAIASDASQQRLNALVEEQNLSRLFTEGLQAVNRGDTTLEELKRVTGSIDE</sequence>
<dbReference type="InterPro" id="IPR001482">
    <property type="entry name" value="T2SS/T4SS_dom"/>
</dbReference>
<comment type="similarity">
    <text evidence="1">Belongs to the GSP E family.</text>
</comment>
<name>A0A1S8YLN2_9GAMM</name>
<dbReference type="NCBIfam" id="NF007755">
    <property type="entry name" value="PRK10436.1"/>
    <property type="match status" value="1"/>
</dbReference>
<dbReference type="Gene3D" id="3.30.450.90">
    <property type="match status" value="1"/>
</dbReference>
<evidence type="ECO:0000313" key="6">
    <source>
        <dbReference type="Proteomes" id="UP000190667"/>
    </source>
</evidence>
<evidence type="ECO:0000256" key="1">
    <source>
        <dbReference type="ARBA" id="ARBA00006611"/>
    </source>
</evidence>
<comment type="caution">
    <text evidence="5">The sequence shown here is derived from an EMBL/GenBank/DDBJ whole genome shotgun (WGS) entry which is preliminary data.</text>
</comment>
<dbReference type="GO" id="GO:0016887">
    <property type="term" value="F:ATP hydrolysis activity"/>
    <property type="evidence" value="ECO:0007669"/>
    <property type="project" value="TreeGrafter"/>
</dbReference>
<accession>A0A1S8YLN2</accession>
<dbReference type="SUPFAM" id="SSF52540">
    <property type="entry name" value="P-loop containing nucleoside triphosphate hydrolases"/>
    <property type="match status" value="1"/>
</dbReference>
<feature type="domain" description="Bacterial type II secretion system protein E" evidence="4">
    <location>
        <begin position="285"/>
        <end position="299"/>
    </location>
</feature>
<dbReference type="AlphaFoldDB" id="A0A1S8YLN2"/>
<dbReference type="STRING" id="1926881.BTJ39_10880"/>
<keyword evidence="6" id="KW-1185">Reference proteome</keyword>
<proteinExistence type="inferred from homology"/>